<evidence type="ECO:0000313" key="2">
    <source>
        <dbReference type="Proteomes" id="UP001143981"/>
    </source>
</evidence>
<keyword evidence="2" id="KW-1185">Reference proteome</keyword>
<proteinExistence type="predicted"/>
<feature type="non-terminal residue" evidence="1">
    <location>
        <position position="267"/>
    </location>
</feature>
<evidence type="ECO:0000313" key="1">
    <source>
        <dbReference type="EMBL" id="KAJ1719065.1"/>
    </source>
</evidence>
<name>A0A9W8CMF1_9FUNG</name>
<dbReference type="EMBL" id="JANBOI010003045">
    <property type="protein sequence ID" value="KAJ1719065.1"/>
    <property type="molecule type" value="Genomic_DNA"/>
</dbReference>
<reference evidence="1" key="1">
    <citation type="submission" date="2022-07" db="EMBL/GenBank/DDBJ databases">
        <title>Phylogenomic reconstructions and comparative analyses of Kickxellomycotina fungi.</title>
        <authorList>
            <person name="Reynolds N.K."/>
            <person name="Stajich J.E."/>
            <person name="Barry K."/>
            <person name="Grigoriev I.V."/>
            <person name="Crous P."/>
            <person name="Smith M.E."/>
        </authorList>
    </citation>
    <scope>NUCLEOTIDE SEQUENCE</scope>
    <source>
        <strain evidence="1">BCRC 34381</strain>
    </source>
</reference>
<dbReference type="OrthoDB" id="5719948at2759"/>
<organism evidence="1 2">
    <name type="scientific">Coemansia biformis</name>
    <dbReference type="NCBI Taxonomy" id="1286918"/>
    <lineage>
        <taxon>Eukaryota</taxon>
        <taxon>Fungi</taxon>
        <taxon>Fungi incertae sedis</taxon>
        <taxon>Zoopagomycota</taxon>
        <taxon>Kickxellomycotina</taxon>
        <taxon>Kickxellomycetes</taxon>
        <taxon>Kickxellales</taxon>
        <taxon>Kickxellaceae</taxon>
        <taxon>Coemansia</taxon>
    </lineage>
</organism>
<dbReference type="Proteomes" id="UP001143981">
    <property type="component" value="Unassembled WGS sequence"/>
</dbReference>
<comment type="caution">
    <text evidence="1">The sequence shown here is derived from an EMBL/GenBank/DDBJ whole genome shotgun (WGS) entry which is preliminary data.</text>
</comment>
<accession>A0A9W8CMF1</accession>
<gene>
    <name evidence="1" type="ORF">LPJ61_006392</name>
</gene>
<dbReference type="AlphaFoldDB" id="A0A9W8CMF1"/>
<protein>
    <submittedName>
        <fullName evidence="1">Uncharacterized protein</fullName>
    </submittedName>
</protein>
<sequence length="267" mass="29598">MVYDYAYVQYGAAIVQSADSAASDSGRSEPDNVLISTNLELVVAAGCASLVRRVAVDVFCLTNPFPGYRAVIQRMRAVADTWMGVRALELAKHPGQTTLDERDTSNVSYDDDVCEICESLTAMLPSVRELRLGGFYRDYISREASGKLATRYAEQLQVLCSSHPIAVPHDRPFTRIRHVEICGSSVDGYRIPRINPSSIEYIKLDGFPANHLWTAFSTDSSSQVIEFPRLRTLRAIYSGARDNSSDESRTDGCKMVLRFPALKNLSV</sequence>